<keyword evidence="3" id="KW-1185">Reference proteome</keyword>
<comment type="caution">
    <text evidence="2">The sequence shown here is derived from an EMBL/GenBank/DDBJ whole genome shotgun (WGS) entry which is preliminary data.</text>
</comment>
<sequence>MSYHESDSRSPPSTSPADQSHEDNRSTLSFLFERTSLNDSDDISHPANYNPNQRTPYPRRRESGADSPTWAGGEPDETIWMSYTAEGEPFVQVTSVGSSLRSPPDADPQSSPEEEAVHIHLKPVSEPDQVDNGQSVKPDPKRPALSRQSRLSQRYVSTLASMGYTYSPGQGTSPTPGSSAASIRSNGRGREVEYQSTPNGAILDDPSDSEVLRNLWGEERSRGTGGPAQILHSCVIPDVTSLVTVFI</sequence>
<accession>A0A1E3K2X0</accession>
<protein>
    <submittedName>
        <fullName evidence="2">Uncharacterized protein</fullName>
    </submittedName>
</protein>
<dbReference type="Proteomes" id="UP000094819">
    <property type="component" value="Unassembled WGS sequence"/>
</dbReference>
<feature type="compositionally biased region" description="Polar residues" evidence="1">
    <location>
        <begin position="146"/>
        <end position="160"/>
    </location>
</feature>
<dbReference type="RefSeq" id="XP_019034957.1">
    <property type="nucleotide sequence ID" value="XM_019173231.1"/>
</dbReference>
<reference evidence="2 3" key="1">
    <citation type="submission" date="2016-06" db="EMBL/GenBank/DDBJ databases">
        <title>Evolution of pathogenesis and genome organization in the Tremellales.</title>
        <authorList>
            <person name="Cuomo C."/>
            <person name="Litvintseva A."/>
            <person name="Heitman J."/>
            <person name="Chen Y."/>
            <person name="Sun S."/>
            <person name="Springer D."/>
            <person name="Dromer F."/>
            <person name="Young S."/>
            <person name="Zeng Q."/>
            <person name="Chapman S."/>
            <person name="Gujja S."/>
            <person name="Saif S."/>
            <person name="Birren B."/>
        </authorList>
    </citation>
    <scope>NUCLEOTIDE SEQUENCE [LARGE SCALE GENOMIC DNA]</scope>
    <source>
        <strain evidence="2 3">CBS 7118</strain>
    </source>
</reference>
<evidence type="ECO:0000313" key="2">
    <source>
        <dbReference type="EMBL" id="ODO07480.1"/>
    </source>
</evidence>
<feature type="region of interest" description="Disordered" evidence="1">
    <location>
        <begin position="1"/>
        <end position="207"/>
    </location>
</feature>
<dbReference type="EMBL" id="AWGH01000002">
    <property type="protein sequence ID" value="ODO07480.1"/>
    <property type="molecule type" value="Genomic_DNA"/>
</dbReference>
<name>A0A1E3K2X0_9TREE</name>
<feature type="compositionally biased region" description="Polar residues" evidence="1">
    <location>
        <begin position="9"/>
        <end position="18"/>
    </location>
</feature>
<evidence type="ECO:0000313" key="3">
    <source>
        <dbReference type="Proteomes" id="UP000094819"/>
    </source>
</evidence>
<feature type="compositionally biased region" description="Polar residues" evidence="1">
    <location>
        <begin position="92"/>
        <end position="101"/>
    </location>
</feature>
<gene>
    <name evidence="2" type="ORF">L198_01059</name>
</gene>
<proteinExistence type="predicted"/>
<dbReference type="GeneID" id="30190272"/>
<feature type="compositionally biased region" description="Polar residues" evidence="1">
    <location>
        <begin position="167"/>
        <end position="185"/>
    </location>
</feature>
<evidence type="ECO:0000256" key="1">
    <source>
        <dbReference type="SAM" id="MobiDB-lite"/>
    </source>
</evidence>
<dbReference type="OrthoDB" id="10369303at2759"/>
<dbReference type="AlphaFoldDB" id="A0A1E3K2X0"/>
<organism evidence="2 3">
    <name type="scientific">Cryptococcus wingfieldii CBS 7118</name>
    <dbReference type="NCBI Taxonomy" id="1295528"/>
    <lineage>
        <taxon>Eukaryota</taxon>
        <taxon>Fungi</taxon>
        <taxon>Dikarya</taxon>
        <taxon>Basidiomycota</taxon>
        <taxon>Agaricomycotina</taxon>
        <taxon>Tremellomycetes</taxon>
        <taxon>Tremellales</taxon>
        <taxon>Cryptococcaceae</taxon>
        <taxon>Cryptococcus</taxon>
    </lineage>
</organism>